<dbReference type="EMBL" id="CALNXK010000155">
    <property type="protein sequence ID" value="CAH3170304.1"/>
    <property type="molecule type" value="Genomic_DNA"/>
</dbReference>
<keyword evidence="2" id="KW-1185">Reference proteome</keyword>
<name>A0ABN8QVV5_9CNID</name>
<accession>A0ABN8QVV5</accession>
<proteinExistence type="predicted"/>
<gene>
    <name evidence="1" type="ORF">PLOB_00010708</name>
</gene>
<evidence type="ECO:0000313" key="2">
    <source>
        <dbReference type="Proteomes" id="UP001159405"/>
    </source>
</evidence>
<protein>
    <submittedName>
        <fullName evidence="1">Uncharacterized protein</fullName>
    </submittedName>
</protein>
<dbReference type="Proteomes" id="UP001159405">
    <property type="component" value="Unassembled WGS sequence"/>
</dbReference>
<sequence length="121" mass="14054">MTSMFLILTTDQQFSGEIYQDQSFMRKLHAQLAFLKVRAATIMAFLNYFQDQVPHVTQAHPKMERLLHNLQANTSLEEDLLFCSEQEVFQEGVETVLKFLNQIQLLDPRNLNDVEGDFTSI</sequence>
<comment type="caution">
    <text evidence="1">The sequence shown here is derived from an EMBL/GenBank/DDBJ whole genome shotgun (WGS) entry which is preliminary data.</text>
</comment>
<evidence type="ECO:0000313" key="1">
    <source>
        <dbReference type="EMBL" id="CAH3170304.1"/>
    </source>
</evidence>
<organism evidence="1 2">
    <name type="scientific">Porites lobata</name>
    <dbReference type="NCBI Taxonomy" id="104759"/>
    <lineage>
        <taxon>Eukaryota</taxon>
        <taxon>Metazoa</taxon>
        <taxon>Cnidaria</taxon>
        <taxon>Anthozoa</taxon>
        <taxon>Hexacorallia</taxon>
        <taxon>Scleractinia</taxon>
        <taxon>Fungiina</taxon>
        <taxon>Poritidae</taxon>
        <taxon>Porites</taxon>
    </lineage>
</organism>
<reference evidence="1 2" key="1">
    <citation type="submission" date="2022-05" db="EMBL/GenBank/DDBJ databases">
        <authorList>
            <consortium name="Genoscope - CEA"/>
            <person name="William W."/>
        </authorList>
    </citation>
    <scope>NUCLEOTIDE SEQUENCE [LARGE SCALE GENOMIC DNA]</scope>
</reference>